<keyword evidence="4" id="KW-0597">Phosphoprotein</keyword>
<dbReference type="PANTHER" id="PTHR45436">
    <property type="entry name" value="SENSOR HISTIDINE KINASE YKOH"/>
    <property type="match status" value="1"/>
</dbReference>
<dbReference type="AlphaFoldDB" id="A0A4V6NRE7"/>
<name>A0A4V6NRE7_9PSEU</name>
<gene>
    <name evidence="14" type="ORF">EV191_102478</name>
</gene>
<proteinExistence type="predicted"/>
<keyword evidence="15" id="KW-1185">Reference proteome</keyword>
<accession>A0A4V6NRE7</accession>
<dbReference type="SUPFAM" id="SSF158472">
    <property type="entry name" value="HAMP domain-like"/>
    <property type="match status" value="1"/>
</dbReference>
<evidence type="ECO:0000256" key="11">
    <source>
        <dbReference type="SAM" id="Phobius"/>
    </source>
</evidence>
<feature type="transmembrane region" description="Helical" evidence="11">
    <location>
        <begin position="72"/>
        <end position="92"/>
    </location>
</feature>
<dbReference type="PRINTS" id="PR00344">
    <property type="entry name" value="BCTRLSENSOR"/>
</dbReference>
<keyword evidence="5" id="KW-0808">Transferase</keyword>
<evidence type="ECO:0000256" key="9">
    <source>
        <dbReference type="ARBA" id="ARBA00023012"/>
    </source>
</evidence>
<protein>
    <recommendedName>
        <fullName evidence="3">histidine kinase</fullName>
        <ecNumber evidence="3">2.7.13.3</ecNumber>
    </recommendedName>
</protein>
<feature type="domain" description="HAMP" evidence="13">
    <location>
        <begin position="96"/>
        <end position="149"/>
    </location>
</feature>
<dbReference type="SMART" id="SM00387">
    <property type="entry name" value="HATPase_c"/>
    <property type="match status" value="1"/>
</dbReference>
<dbReference type="CDD" id="cd00075">
    <property type="entry name" value="HATPase"/>
    <property type="match status" value="1"/>
</dbReference>
<dbReference type="InterPro" id="IPR003594">
    <property type="entry name" value="HATPase_dom"/>
</dbReference>
<keyword evidence="9" id="KW-0902">Two-component regulatory system</keyword>
<evidence type="ECO:0000313" key="15">
    <source>
        <dbReference type="Proteomes" id="UP000294911"/>
    </source>
</evidence>
<reference evidence="14 15" key="1">
    <citation type="submission" date="2019-03" db="EMBL/GenBank/DDBJ databases">
        <title>Genomic Encyclopedia of Type Strains, Phase IV (KMG-IV): sequencing the most valuable type-strain genomes for metagenomic binning, comparative biology and taxonomic classification.</title>
        <authorList>
            <person name="Goeker M."/>
        </authorList>
    </citation>
    <scope>NUCLEOTIDE SEQUENCE [LARGE SCALE GENOMIC DNA]</scope>
    <source>
        <strain evidence="14 15">DSM 45765</strain>
    </source>
</reference>
<evidence type="ECO:0000256" key="3">
    <source>
        <dbReference type="ARBA" id="ARBA00012438"/>
    </source>
</evidence>
<dbReference type="Pfam" id="PF00512">
    <property type="entry name" value="HisKA"/>
    <property type="match status" value="1"/>
</dbReference>
<evidence type="ECO:0000313" key="14">
    <source>
        <dbReference type="EMBL" id="TCP55266.1"/>
    </source>
</evidence>
<evidence type="ECO:0000256" key="7">
    <source>
        <dbReference type="ARBA" id="ARBA00022777"/>
    </source>
</evidence>
<dbReference type="SUPFAM" id="SSF55874">
    <property type="entry name" value="ATPase domain of HSP90 chaperone/DNA topoisomerase II/histidine kinase"/>
    <property type="match status" value="1"/>
</dbReference>
<dbReference type="EMBL" id="SLXQ01000002">
    <property type="protein sequence ID" value="TCP55266.1"/>
    <property type="molecule type" value="Genomic_DNA"/>
</dbReference>
<dbReference type="InterPro" id="IPR036890">
    <property type="entry name" value="HATPase_C_sf"/>
</dbReference>
<dbReference type="InterPro" id="IPR036097">
    <property type="entry name" value="HisK_dim/P_sf"/>
</dbReference>
<dbReference type="PANTHER" id="PTHR45436:SF5">
    <property type="entry name" value="SENSOR HISTIDINE KINASE TRCS"/>
    <property type="match status" value="1"/>
</dbReference>
<evidence type="ECO:0000256" key="10">
    <source>
        <dbReference type="ARBA" id="ARBA00023136"/>
    </source>
</evidence>
<dbReference type="SMART" id="SM00304">
    <property type="entry name" value="HAMP"/>
    <property type="match status" value="1"/>
</dbReference>
<evidence type="ECO:0000256" key="8">
    <source>
        <dbReference type="ARBA" id="ARBA00022989"/>
    </source>
</evidence>
<evidence type="ECO:0000256" key="6">
    <source>
        <dbReference type="ARBA" id="ARBA00022692"/>
    </source>
</evidence>
<comment type="caution">
    <text evidence="14">The sequence shown here is derived from an EMBL/GenBank/DDBJ whole genome shotgun (WGS) entry which is preliminary data.</text>
</comment>
<dbReference type="Gene3D" id="3.30.565.10">
    <property type="entry name" value="Histidine kinase-like ATPase, C-terminal domain"/>
    <property type="match status" value="1"/>
</dbReference>
<organism evidence="14 15">
    <name type="scientific">Tamaricihabitans halophyticus</name>
    <dbReference type="NCBI Taxonomy" id="1262583"/>
    <lineage>
        <taxon>Bacteria</taxon>
        <taxon>Bacillati</taxon>
        <taxon>Actinomycetota</taxon>
        <taxon>Actinomycetes</taxon>
        <taxon>Pseudonocardiales</taxon>
        <taxon>Pseudonocardiaceae</taxon>
        <taxon>Tamaricihabitans</taxon>
    </lineage>
</organism>
<dbReference type="CDD" id="cd00082">
    <property type="entry name" value="HisKA"/>
    <property type="match status" value="1"/>
</dbReference>
<dbReference type="FunFam" id="1.10.287.130:FF:000001">
    <property type="entry name" value="Two-component sensor histidine kinase"/>
    <property type="match status" value="1"/>
</dbReference>
<dbReference type="SMART" id="SM00388">
    <property type="entry name" value="HisKA"/>
    <property type="match status" value="1"/>
</dbReference>
<dbReference type="PROSITE" id="PS50109">
    <property type="entry name" value="HIS_KIN"/>
    <property type="match status" value="1"/>
</dbReference>
<dbReference type="SUPFAM" id="SSF47384">
    <property type="entry name" value="Homodimeric domain of signal transducing histidine kinase"/>
    <property type="match status" value="1"/>
</dbReference>
<dbReference type="Proteomes" id="UP000294911">
    <property type="component" value="Unassembled WGS sequence"/>
</dbReference>
<evidence type="ECO:0000259" key="12">
    <source>
        <dbReference type="PROSITE" id="PS50109"/>
    </source>
</evidence>
<dbReference type="GO" id="GO:0000155">
    <property type="term" value="F:phosphorelay sensor kinase activity"/>
    <property type="evidence" value="ECO:0007669"/>
    <property type="project" value="InterPro"/>
</dbReference>
<dbReference type="InterPro" id="IPR003660">
    <property type="entry name" value="HAMP_dom"/>
</dbReference>
<evidence type="ECO:0000256" key="5">
    <source>
        <dbReference type="ARBA" id="ARBA00022679"/>
    </source>
</evidence>
<keyword evidence="8 11" id="KW-1133">Transmembrane helix</keyword>
<dbReference type="Pfam" id="PF02518">
    <property type="entry name" value="HATPase_c"/>
    <property type="match status" value="1"/>
</dbReference>
<dbReference type="Pfam" id="PF00672">
    <property type="entry name" value="HAMP"/>
    <property type="match status" value="1"/>
</dbReference>
<comment type="subcellular location">
    <subcellularLocation>
        <location evidence="2">Cell membrane</location>
    </subcellularLocation>
</comment>
<comment type="catalytic activity">
    <reaction evidence="1">
        <text>ATP + protein L-histidine = ADP + protein N-phospho-L-histidine.</text>
        <dbReference type="EC" id="2.7.13.3"/>
    </reaction>
</comment>
<keyword evidence="7 14" id="KW-0418">Kinase</keyword>
<sequence length="386" mass="41010">MRWRVRTKASLRTRLIIVVVGLLTVGLGVAVGATFGALQDWDDDRYTAQLAEISPAAVTLHAAQYAELTGRVARIAIGTFVVTLLVLALLAARLITRELRPLNAVTAAAVQLGDGELNTRVADTGEGTEIGRLGGAFNEMAGQLERTFAERVAVEKRLRRFVADASHELRTPVATIRGYAELFHRGAADRPDDLAKVMRRIEAEAARMGLLVDDLLLLARLDEGSPPLREPVDLLELVTDAVADARATEPDRPIRLDATTVPPVSGDASSLRQVLGNLLGNVARHTPPTAPATVTLRSARNVAVISVTDSGPGLDDTERAAVFDRFYRADQGRSREHGGAGLGLAIVAAIATAHGGRVRAFAPAAGGAGFEVRLPLGDSPDLRDMS</sequence>
<dbReference type="GO" id="GO:0005886">
    <property type="term" value="C:plasma membrane"/>
    <property type="evidence" value="ECO:0007669"/>
    <property type="project" value="UniProtKB-SubCell"/>
</dbReference>
<dbReference type="EC" id="2.7.13.3" evidence="3"/>
<evidence type="ECO:0000256" key="4">
    <source>
        <dbReference type="ARBA" id="ARBA00022553"/>
    </source>
</evidence>
<dbReference type="OrthoDB" id="9786919at2"/>
<keyword evidence="6 11" id="KW-0812">Transmembrane</keyword>
<feature type="domain" description="Histidine kinase" evidence="12">
    <location>
        <begin position="164"/>
        <end position="378"/>
    </location>
</feature>
<dbReference type="RefSeq" id="WP_132876606.1">
    <property type="nucleotide sequence ID" value="NZ_SLXQ01000002.1"/>
</dbReference>
<dbReference type="InterPro" id="IPR005467">
    <property type="entry name" value="His_kinase_dom"/>
</dbReference>
<evidence type="ECO:0000259" key="13">
    <source>
        <dbReference type="PROSITE" id="PS50885"/>
    </source>
</evidence>
<dbReference type="InterPro" id="IPR050428">
    <property type="entry name" value="TCS_sensor_his_kinase"/>
</dbReference>
<dbReference type="PROSITE" id="PS50885">
    <property type="entry name" value="HAMP"/>
    <property type="match status" value="1"/>
</dbReference>
<dbReference type="Gene3D" id="1.10.287.130">
    <property type="match status" value="1"/>
</dbReference>
<dbReference type="InterPro" id="IPR004358">
    <property type="entry name" value="Sig_transdc_His_kin-like_C"/>
</dbReference>
<keyword evidence="10 11" id="KW-0472">Membrane</keyword>
<evidence type="ECO:0000256" key="2">
    <source>
        <dbReference type="ARBA" id="ARBA00004236"/>
    </source>
</evidence>
<dbReference type="InterPro" id="IPR003661">
    <property type="entry name" value="HisK_dim/P_dom"/>
</dbReference>
<dbReference type="CDD" id="cd06225">
    <property type="entry name" value="HAMP"/>
    <property type="match status" value="1"/>
</dbReference>
<evidence type="ECO:0000256" key="1">
    <source>
        <dbReference type="ARBA" id="ARBA00000085"/>
    </source>
</evidence>
<dbReference type="Gene3D" id="6.10.340.10">
    <property type="match status" value="1"/>
</dbReference>